<dbReference type="InterPro" id="IPR036737">
    <property type="entry name" value="OmpA-like_sf"/>
</dbReference>
<dbReference type="SUPFAM" id="SSF103088">
    <property type="entry name" value="OmpA-like"/>
    <property type="match status" value="1"/>
</dbReference>
<protein>
    <recommendedName>
        <fullName evidence="6">OmpA-like domain-containing protein</fullName>
    </recommendedName>
</protein>
<dbReference type="PRINTS" id="PR01021">
    <property type="entry name" value="OMPADOMAIN"/>
</dbReference>
<reference evidence="7 8" key="1">
    <citation type="submission" date="2015-09" db="EMBL/GenBank/DDBJ databases">
        <title>Draft genome sequence of Hydrogenibacillus schlegelii DSM 2000.</title>
        <authorList>
            <person name="Hemp J."/>
        </authorList>
    </citation>
    <scope>NUCLEOTIDE SEQUENCE [LARGE SCALE GENOMIC DNA]</scope>
    <source>
        <strain evidence="7 8">MA 48</strain>
    </source>
</reference>
<evidence type="ECO:0000256" key="3">
    <source>
        <dbReference type="ARBA" id="ARBA00023237"/>
    </source>
</evidence>
<dbReference type="PANTHER" id="PTHR30329:SF21">
    <property type="entry name" value="LIPOPROTEIN YIAD-RELATED"/>
    <property type="match status" value="1"/>
</dbReference>
<dbReference type="PRINTS" id="PR01023">
    <property type="entry name" value="NAFLGMOTY"/>
</dbReference>
<dbReference type="PANTHER" id="PTHR30329">
    <property type="entry name" value="STATOR ELEMENT OF FLAGELLAR MOTOR COMPLEX"/>
    <property type="match status" value="1"/>
</dbReference>
<feature type="domain" description="OmpA-like" evidence="6">
    <location>
        <begin position="125"/>
        <end position="243"/>
    </location>
</feature>
<evidence type="ECO:0000256" key="4">
    <source>
        <dbReference type="PROSITE-ProRule" id="PRU00473"/>
    </source>
</evidence>
<sequence length="254" mass="27688">MRLFGRRGTSGSLRLLIAGLFVAAVVVGGCRAAPGEKEETTEPTAFQESAADEAAGDVGESSKASPPSQYDQKTEIQTEKGLERSELYVLTPDRTFVVRLRPETSRLEREVALTLSEFQAEKKDEQTTRLTLPGHILFDFDSYALRPEAQATIDKLVQVLEYAGDKAKVTIVGHTDNVGGAAYNQTLSEKRAQAVLEALAERGIDRARMTAVGKGMTEPVADNATEAGRQKNRRVEVLIEGLPALDALEQKRNE</sequence>
<evidence type="ECO:0000259" key="6">
    <source>
        <dbReference type="PROSITE" id="PS51123"/>
    </source>
</evidence>
<dbReference type="STRING" id="1484.SA87_08290"/>
<accession>A0A179ITH4</accession>
<gene>
    <name evidence="7" type="ORF">SA87_08290</name>
</gene>
<dbReference type="OrthoDB" id="193257at2"/>
<dbReference type="EMBL" id="JXBB01000004">
    <property type="protein sequence ID" value="OAR05139.1"/>
    <property type="molecule type" value="Genomic_DNA"/>
</dbReference>
<dbReference type="Proteomes" id="UP000243024">
    <property type="component" value="Unassembled WGS sequence"/>
</dbReference>
<dbReference type="GO" id="GO:0009279">
    <property type="term" value="C:cell outer membrane"/>
    <property type="evidence" value="ECO:0007669"/>
    <property type="project" value="UniProtKB-SubCell"/>
</dbReference>
<comment type="caution">
    <text evidence="7">The sequence shown here is derived from an EMBL/GenBank/DDBJ whole genome shotgun (WGS) entry which is preliminary data.</text>
</comment>
<dbReference type="InterPro" id="IPR006665">
    <property type="entry name" value="OmpA-like"/>
</dbReference>
<dbReference type="PROSITE" id="PS51123">
    <property type="entry name" value="OMPA_2"/>
    <property type="match status" value="1"/>
</dbReference>
<dbReference type="CDD" id="cd07185">
    <property type="entry name" value="OmpA_C-like"/>
    <property type="match status" value="1"/>
</dbReference>
<keyword evidence="3" id="KW-0998">Cell outer membrane</keyword>
<dbReference type="RefSeq" id="WP_066198656.1">
    <property type="nucleotide sequence ID" value="NZ_CBCSAS010000063.1"/>
</dbReference>
<comment type="subcellular location">
    <subcellularLocation>
        <location evidence="1">Cell outer membrane</location>
    </subcellularLocation>
</comment>
<evidence type="ECO:0000256" key="1">
    <source>
        <dbReference type="ARBA" id="ARBA00004442"/>
    </source>
</evidence>
<dbReference type="Gene3D" id="3.30.1330.60">
    <property type="entry name" value="OmpA-like domain"/>
    <property type="match status" value="1"/>
</dbReference>
<dbReference type="PROSITE" id="PS51257">
    <property type="entry name" value="PROKAR_LIPOPROTEIN"/>
    <property type="match status" value="1"/>
</dbReference>
<keyword evidence="2 4" id="KW-0472">Membrane</keyword>
<dbReference type="InterPro" id="IPR006664">
    <property type="entry name" value="OMP_bac"/>
</dbReference>
<feature type="region of interest" description="Disordered" evidence="5">
    <location>
        <begin position="35"/>
        <end position="78"/>
    </location>
</feature>
<keyword evidence="8" id="KW-1185">Reference proteome</keyword>
<dbReference type="PROSITE" id="PS01068">
    <property type="entry name" value="OMPA_1"/>
    <property type="match status" value="1"/>
</dbReference>
<proteinExistence type="predicted"/>
<dbReference type="Pfam" id="PF00691">
    <property type="entry name" value="OmpA"/>
    <property type="match status" value="1"/>
</dbReference>
<dbReference type="AlphaFoldDB" id="A0A179ITH4"/>
<evidence type="ECO:0000256" key="5">
    <source>
        <dbReference type="SAM" id="MobiDB-lite"/>
    </source>
</evidence>
<name>A0A179ITH4_HYDSH</name>
<evidence type="ECO:0000313" key="8">
    <source>
        <dbReference type="Proteomes" id="UP000243024"/>
    </source>
</evidence>
<evidence type="ECO:0000313" key="7">
    <source>
        <dbReference type="EMBL" id="OAR05139.1"/>
    </source>
</evidence>
<organism evidence="7 8">
    <name type="scientific">Hydrogenibacillus schlegelii</name>
    <name type="common">Bacillus schlegelii</name>
    <dbReference type="NCBI Taxonomy" id="1484"/>
    <lineage>
        <taxon>Bacteria</taxon>
        <taxon>Bacillati</taxon>
        <taxon>Bacillota</taxon>
        <taxon>Bacilli</taxon>
        <taxon>Bacillales</taxon>
        <taxon>Bacillales Family X. Incertae Sedis</taxon>
        <taxon>Hydrogenibacillus</taxon>
    </lineage>
</organism>
<evidence type="ECO:0000256" key="2">
    <source>
        <dbReference type="ARBA" id="ARBA00023136"/>
    </source>
</evidence>
<feature type="compositionally biased region" description="Polar residues" evidence="5">
    <location>
        <begin position="62"/>
        <end position="71"/>
    </location>
</feature>
<dbReference type="InterPro" id="IPR050330">
    <property type="entry name" value="Bact_OuterMem_StrucFunc"/>
</dbReference>
<dbReference type="InterPro" id="IPR006690">
    <property type="entry name" value="OMPA-like_CS"/>
</dbReference>